<feature type="region of interest" description="Disordered" evidence="2">
    <location>
        <begin position="295"/>
        <end position="315"/>
    </location>
</feature>
<dbReference type="AlphaFoldDB" id="A0A0N0P310"/>
<dbReference type="InterPro" id="IPR037696">
    <property type="entry name" value="CCDC77"/>
</dbReference>
<accession>A0A0N0P310</accession>
<dbReference type="VEuPathDB" id="TriTrypDB:Lsey_0353_0050"/>
<sequence>MSRKHYEGASFLTSTSAPVSTTLEGTTATATTVSLPNAQQQREAHLRHALQHSNPTQAEVSAVASAAYVQALMELISQHSTDVQQINNKIDALQTQRESYHAELVKGALQSEAEIQELRNERSDLTLQVQEEQERSTRLLHEATVLHTQQAELKEQLGKVVELCSARGKRLRAFYHHLKKSASSAAAATSAGSRSRAGWLAQEDGSAFLECGEDAECALLNQGGTSADDVPAASLPLAKHGGASPCDFPASLSIHKASCSQAPKSLSGGRQISVKDIGNDAELAAICRLPFEFDLPDAPPSPPSPSPREAAATANTCTVTASATSTAQLLALTEEVNMLRQQLEEQRGSYEQERGARTREDNERHRRAQEQIARYAATVQHLEALHEESLRELVHYRHQTEKQLRDVWGQVEWLRSSLRDALELAEKDRRQQHNEVYATEQRISRLYYPKVQSLHSELAEYRRTSAVKTRDYAAAIAQKDEQIEELQQRLKAEASQRRRVEERHRLEMEGVHSELDLMRQSLRQMERRVYYRNVRDQASEDAGVELERYFH</sequence>
<dbReference type="EMBL" id="LJSK01000353">
    <property type="protein sequence ID" value="KPI83589.1"/>
    <property type="molecule type" value="Genomic_DNA"/>
</dbReference>
<dbReference type="Proteomes" id="UP000038009">
    <property type="component" value="Unassembled WGS sequence"/>
</dbReference>
<keyword evidence="4" id="KW-1185">Reference proteome</keyword>
<evidence type="ECO:0000313" key="3">
    <source>
        <dbReference type="EMBL" id="KPI83589.1"/>
    </source>
</evidence>
<keyword evidence="1" id="KW-0175">Coiled coil</keyword>
<name>A0A0N0P310_LEPSE</name>
<dbReference type="OMA" id="RRVYYRD"/>
<feature type="coiled-coil region" evidence="1">
    <location>
        <begin position="76"/>
        <end position="135"/>
    </location>
</feature>
<feature type="region of interest" description="Disordered" evidence="2">
    <location>
        <begin position="344"/>
        <end position="364"/>
    </location>
</feature>
<feature type="compositionally biased region" description="Pro residues" evidence="2">
    <location>
        <begin position="297"/>
        <end position="306"/>
    </location>
</feature>
<evidence type="ECO:0000256" key="1">
    <source>
        <dbReference type="SAM" id="Coils"/>
    </source>
</evidence>
<evidence type="ECO:0000256" key="2">
    <source>
        <dbReference type="SAM" id="MobiDB-lite"/>
    </source>
</evidence>
<reference evidence="3 4" key="1">
    <citation type="journal article" date="2015" name="PLoS Pathog.">
        <title>Leptomonas seymouri: Adaptations to the Dixenous Life Cycle Analyzed by Genome Sequencing, Transcriptome Profiling and Co-infection with Leishmania donovani.</title>
        <authorList>
            <person name="Kraeva N."/>
            <person name="Butenko A."/>
            <person name="Hlavacova J."/>
            <person name="Kostygov A."/>
            <person name="Myskova J."/>
            <person name="Grybchuk D."/>
            <person name="Lestinova T."/>
            <person name="Votypka J."/>
            <person name="Volf P."/>
            <person name="Opperdoes F."/>
            <person name="Flegontov P."/>
            <person name="Lukes J."/>
            <person name="Yurchenko V."/>
        </authorList>
    </citation>
    <scope>NUCLEOTIDE SEQUENCE [LARGE SCALE GENOMIC DNA]</scope>
    <source>
        <strain evidence="3 4">ATCC 30220</strain>
    </source>
</reference>
<proteinExistence type="predicted"/>
<organism evidence="3 4">
    <name type="scientific">Leptomonas seymouri</name>
    <dbReference type="NCBI Taxonomy" id="5684"/>
    <lineage>
        <taxon>Eukaryota</taxon>
        <taxon>Discoba</taxon>
        <taxon>Euglenozoa</taxon>
        <taxon>Kinetoplastea</taxon>
        <taxon>Metakinetoplastina</taxon>
        <taxon>Trypanosomatida</taxon>
        <taxon>Trypanosomatidae</taxon>
        <taxon>Leishmaniinae</taxon>
        <taxon>Leptomonas</taxon>
    </lineage>
</organism>
<protein>
    <submittedName>
        <fullName evidence="3">Uncharacterized protein</fullName>
    </submittedName>
</protein>
<comment type="caution">
    <text evidence="3">The sequence shown here is derived from an EMBL/GenBank/DDBJ whole genome shotgun (WGS) entry which is preliminary data.</text>
</comment>
<evidence type="ECO:0000313" key="4">
    <source>
        <dbReference type="Proteomes" id="UP000038009"/>
    </source>
</evidence>
<dbReference type="OrthoDB" id="273372at2759"/>
<gene>
    <name evidence="3" type="ORF">ABL78_7376</name>
</gene>
<dbReference type="PANTHER" id="PTHR22091">
    <property type="entry name" value="COILED-COIL DOMAIN-CONTAINING PROTEIN 77"/>
    <property type="match status" value="1"/>
</dbReference>
<dbReference type="PANTHER" id="PTHR22091:SF1">
    <property type="entry name" value="COILED-COIL DOMAIN-CONTAINING PROTEIN 77"/>
    <property type="match status" value="1"/>
</dbReference>
<feature type="coiled-coil region" evidence="1">
    <location>
        <begin position="469"/>
        <end position="528"/>
    </location>
</feature>